<keyword evidence="2" id="KW-1185">Reference proteome</keyword>
<dbReference type="RefSeq" id="WP_319834708.1">
    <property type="nucleotide sequence ID" value="NZ_CP138858.1"/>
</dbReference>
<organism evidence="1 2">
    <name type="scientific">Coraliomargarita algicola</name>
    <dbReference type="NCBI Taxonomy" id="3092156"/>
    <lineage>
        <taxon>Bacteria</taxon>
        <taxon>Pseudomonadati</taxon>
        <taxon>Verrucomicrobiota</taxon>
        <taxon>Opitutia</taxon>
        <taxon>Puniceicoccales</taxon>
        <taxon>Coraliomargaritaceae</taxon>
        <taxon>Coraliomargarita</taxon>
    </lineage>
</organism>
<proteinExistence type="predicted"/>
<dbReference type="Pfam" id="PF11185">
    <property type="entry name" value="DUF2971"/>
    <property type="match status" value="1"/>
</dbReference>
<evidence type="ECO:0000313" key="2">
    <source>
        <dbReference type="Proteomes" id="UP001324993"/>
    </source>
</evidence>
<reference evidence="1 2" key="1">
    <citation type="submission" date="2023-11" db="EMBL/GenBank/DDBJ databases">
        <title>Coraliomargarita sp. nov., isolated from marine algae.</title>
        <authorList>
            <person name="Lee J.K."/>
            <person name="Baek J.H."/>
            <person name="Kim J.M."/>
            <person name="Choi D.G."/>
            <person name="Jeon C.O."/>
        </authorList>
    </citation>
    <scope>NUCLEOTIDE SEQUENCE [LARGE SCALE GENOMIC DNA]</scope>
    <source>
        <strain evidence="1 2">J2-16</strain>
    </source>
</reference>
<dbReference type="Proteomes" id="UP001324993">
    <property type="component" value="Chromosome"/>
</dbReference>
<gene>
    <name evidence="1" type="ORF">SH580_09230</name>
</gene>
<name>A0ABZ0RP47_9BACT</name>
<accession>A0ABZ0RP47</accession>
<sequence length="286" mass="34110">MEIELYRYFASHAFETLKDKMLMLARPSSLNDPFEFLYRSKGQITMAKARRYIKSRMKSEYFYREIKRNNPAIKNKSDFKKFMRSEFENLSRKYFDDYDTISTPDPLLCKIMAEKHFRLSCFTSTELLPHEEILMWSHYAAKHTGVRLKFRLNDSIKHPYLIKKVLYSKERAGLDLTNTAEIQETQKTIIESVRTKAEGWSYEKEYRLFAQPSDCKDVKGDDGEVRSFIRFKPEIILQIDFGINSPKREIERITTLARSEYPHVQIRKANYHKCDYALTYEEIYKA</sequence>
<evidence type="ECO:0000313" key="1">
    <source>
        <dbReference type="EMBL" id="WPJ97892.1"/>
    </source>
</evidence>
<protein>
    <submittedName>
        <fullName evidence="1">DUF2971 domain-containing protein</fullName>
    </submittedName>
</protein>
<dbReference type="InterPro" id="IPR021352">
    <property type="entry name" value="DUF2971"/>
</dbReference>
<dbReference type="EMBL" id="CP138858">
    <property type="protein sequence ID" value="WPJ97892.1"/>
    <property type="molecule type" value="Genomic_DNA"/>
</dbReference>